<dbReference type="SUPFAM" id="SSF46785">
    <property type="entry name" value="Winged helix' DNA-binding domain"/>
    <property type="match status" value="1"/>
</dbReference>
<keyword evidence="3" id="KW-0804">Transcription</keyword>
<proteinExistence type="predicted"/>
<dbReference type="InterPro" id="IPR001845">
    <property type="entry name" value="HTH_ArsR_DNA-bd_dom"/>
</dbReference>
<dbReference type="SMART" id="SM00418">
    <property type="entry name" value="HTH_ARSR"/>
    <property type="match status" value="1"/>
</dbReference>
<gene>
    <name evidence="6" type="ORF">O1G21_24610</name>
</gene>
<evidence type="ECO:0000256" key="3">
    <source>
        <dbReference type="ARBA" id="ARBA00023163"/>
    </source>
</evidence>
<reference evidence="7" key="1">
    <citation type="submission" date="2022-12" db="EMBL/GenBank/DDBJ databases">
        <authorList>
            <person name="Mo P."/>
        </authorList>
    </citation>
    <scope>NUCLEOTIDE SEQUENCE [LARGE SCALE GENOMIC DNA]</scope>
    <source>
        <strain evidence="7">HUAS 3-15</strain>
    </source>
</reference>
<dbReference type="Pfam" id="PF12840">
    <property type="entry name" value="HTH_20"/>
    <property type="match status" value="1"/>
</dbReference>
<keyword evidence="2" id="KW-0238">DNA-binding</keyword>
<sequence>MPRSTRRRPALVHPATEEIDLYDVLHALSDPTRMTIVRVLRAEPERACGTFPVDVAPSTLSHHFKVLRESGVISQREDANRRFSALRTVDLERRFPGLLDTVLAALARNEPGVGPGSDLEIESEPDGEPRSEPARHG</sequence>
<feature type="compositionally biased region" description="Basic and acidic residues" evidence="4">
    <location>
        <begin position="127"/>
        <end position="137"/>
    </location>
</feature>
<dbReference type="RefSeq" id="WP_270146758.1">
    <property type="nucleotide sequence ID" value="NZ_CP115450.1"/>
</dbReference>
<dbReference type="EMBL" id="CP115450">
    <property type="protein sequence ID" value="WBP88705.1"/>
    <property type="molecule type" value="Genomic_DNA"/>
</dbReference>
<feature type="region of interest" description="Disordered" evidence="4">
    <location>
        <begin position="109"/>
        <end position="137"/>
    </location>
</feature>
<evidence type="ECO:0000313" key="6">
    <source>
        <dbReference type="EMBL" id="WBP88705.1"/>
    </source>
</evidence>
<dbReference type="PROSITE" id="PS50987">
    <property type="entry name" value="HTH_ARSR_2"/>
    <property type="match status" value="1"/>
</dbReference>
<evidence type="ECO:0000256" key="2">
    <source>
        <dbReference type="ARBA" id="ARBA00023125"/>
    </source>
</evidence>
<dbReference type="InterPro" id="IPR051081">
    <property type="entry name" value="HTH_MetalResp_TranReg"/>
</dbReference>
<keyword evidence="1" id="KW-0805">Transcription regulation</keyword>
<dbReference type="Gene3D" id="1.10.10.10">
    <property type="entry name" value="Winged helix-like DNA-binding domain superfamily/Winged helix DNA-binding domain"/>
    <property type="match status" value="1"/>
</dbReference>
<dbReference type="PRINTS" id="PR00778">
    <property type="entry name" value="HTHARSR"/>
</dbReference>
<evidence type="ECO:0000256" key="4">
    <source>
        <dbReference type="SAM" id="MobiDB-lite"/>
    </source>
</evidence>
<protein>
    <submittedName>
        <fullName evidence="6">Metalloregulator ArsR/SmtB family transcription factor</fullName>
    </submittedName>
</protein>
<evidence type="ECO:0000259" key="5">
    <source>
        <dbReference type="PROSITE" id="PS50987"/>
    </source>
</evidence>
<dbReference type="Proteomes" id="UP001212821">
    <property type="component" value="Chromosome"/>
</dbReference>
<dbReference type="PANTHER" id="PTHR33154:SF12">
    <property type="entry name" value="TRANSCRIPTIONAL REGULATORY PROTEIN"/>
    <property type="match status" value="1"/>
</dbReference>
<dbReference type="CDD" id="cd00090">
    <property type="entry name" value="HTH_ARSR"/>
    <property type="match status" value="1"/>
</dbReference>
<evidence type="ECO:0000313" key="7">
    <source>
        <dbReference type="Proteomes" id="UP001212821"/>
    </source>
</evidence>
<keyword evidence="7" id="KW-1185">Reference proteome</keyword>
<evidence type="ECO:0000256" key="1">
    <source>
        <dbReference type="ARBA" id="ARBA00023015"/>
    </source>
</evidence>
<dbReference type="InterPro" id="IPR036390">
    <property type="entry name" value="WH_DNA-bd_sf"/>
</dbReference>
<name>A0ABY7Q7P8_9ACTN</name>
<feature type="domain" description="HTH arsR-type" evidence="5">
    <location>
        <begin position="13"/>
        <end position="106"/>
    </location>
</feature>
<dbReference type="PANTHER" id="PTHR33154">
    <property type="entry name" value="TRANSCRIPTIONAL REGULATOR, ARSR FAMILY"/>
    <property type="match status" value="1"/>
</dbReference>
<accession>A0ABY7Q7P8</accession>
<organism evidence="6 7">
    <name type="scientific">Kitasatospora cathayae</name>
    <dbReference type="NCBI Taxonomy" id="3004092"/>
    <lineage>
        <taxon>Bacteria</taxon>
        <taxon>Bacillati</taxon>
        <taxon>Actinomycetota</taxon>
        <taxon>Actinomycetes</taxon>
        <taxon>Kitasatosporales</taxon>
        <taxon>Streptomycetaceae</taxon>
        <taxon>Kitasatospora</taxon>
    </lineage>
</organism>
<dbReference type="InterPro" id="IPR011991">
    <property type="entry name" value="ArsR-like_HTH"/>
</dbReference>
<dbReference type="InterPro" id="IPR036388">
    <property type="entry name" value="WH-like_DNA-bd_sf"/>
</dbReference>